<dbReference type="OrthoDB" id="124855at2759"/>
<dbReference type="KEGG" id="msym:MSY001_2401"/>
<reference evidence="10" key="1">
    <citation type="journal article" date="2017" name="Nucleic Acids Res.">
        <title>Proteogenomics produces comprehensive and highly accurate protein-coding gene annotation in a complete genome assembly of Malassezia sympodialis.</title>
        <authorList>
            <person name="Zhu Y."/>
            <person name="Engstroem P.G."/>
            <person name="Tellgren-Roth C."/>
            <person name="Baudo C.D."/>
            <person name="Kennell J.C."/>
            <person name="Sun S."/>
            <person name="Billmyre R.B."/>
            <person name="Schroeder M.S."/>
            <person name="Andersson A."/>
            <person name="Holm T."/>
            <person name="Sigurgeirsson B."/>
            <person name="Wu G."/>
            <person name="Sankaranarayanan S.R."/>
            <person name="Siddharthan R."/>
            <person name="Sanyal K."/>
            <person name="Lundeberg J."/>
            <person name="Nystedt B."/>
            <person name="Boekhout T."/>
            <person name="Dawson T.L. Jr."/>
            <person name="Heitman J."/>
            <person name="Scheynius A."/>
            <person name="Lehtioe J."/>
        </authorList>
    </citation>
    <scope>NUCLEOTIDE SEQUENCE [LARGE SCALE GENOMIC DNA]</scope>
    <source>
        <strain evidence="10">ATCC 42132</strain>
    </source>
</reference>
<dbReference type="PANTHER" id="PTHR10880">
    <property type="entry name" value="MORTALITY FACTOR 4-LIKE PROTEIN"/>
    <property type="match status" value="1"/>
</dbReference>
<dbReference type="VEuPathDB" id="FungiDB:MSYG_1162"/>
<dbReference type="Proteomes" id="UP000186303">
    <property type="component" value="Chromosome 2"/>
</dbReference>
<dbReference type="PIRSF" id="PIRSF038133">
    <property type="entry name" value="HAT_Nua4_EAF3/MRG15"/>
    <property type="match status" value="1"/>
</dbReference>
<evidence type="ECO:0000256" key="5">
    <source>
        <dbReference type="ARBA" id="ARBA00023015"/>
    </source>
</evidence>
<dbReference type="Gene3D" id="2.30.30.140">
    <property type="match status" value="1"/>
</dbReference>
<feature type="compositionally biased region" description="Basic and acidic residues" evidence="8">
    <location>
        <begin position="97"/>
        <end position="106"/>
    </location>
</feature>
<evidence type="ECO:0000256" key="1">
    <source>
        <dbReference type="ARBA" id="ARBA00004123"/>
    </source>
</evidence>
<dbReference type="Pfam" id="PF22732">
    <property type="entry name" value="MSL3_chromo-like"/>
    <property type="match status" value="1"/>
</dbReference>
<dbReference type="InterPro" id="IPR053820">
    <property type="entry name" value="MSL3_chromo-like"/>
</dbReference>
<protein>
    <recommendedName>
        <fullName evidence="3">Chromatin modification-related protein EAF3</fullName>
    </recommendedName>
</protein>
<dbReference type="SMART" id="SM00298">
    <property type="entry name" value="CHROMO"/>
    <property type="match status" value="1"/>
</dbReference>
<feature type="compositionally biased region" description="Basic and acidic residues" evidence="8">
    <location>
        <begin position="123"/>
        <end position="138"/>
    </location>
</feature>
<evidence type="ECO:0000256" key="7">
    <source>
        <dbReference type="ARBA" id="ARBA00023242"/>
    </source>
</evidence>
<dbReference type="InterPro" id="IPR008676">
    <property type="entry name" value="MRG"/>
</dbReference>
<dbReference type="CDD" id="cd18983">
    <property type="entry name" value="CBD_MSL3_like"/>
    <property type="match status" value="1"/>
</dbReference>
<keyword evidence="10" id="KW-1185">Reference proteome</keyword>
<feature type="compositionally biased region" description="Low complexity" evidence="8">
    <location>
        <begin position="107"/>
        <end position="119"/>
    </location>
</feature>
<dbReference type="GO" id="GO:0006338">
    <property type="term" value="P:chromatin remodeling"/>
    <property type="evidence" value="ECO:0007669"/>
    <property type="project" value="UniProtKB-ARBA"/>
</dbReference>
<proteinExistence type="inferred from homology"/>
<dbReference type="Pfam" id="PF05712">
    <property type="entry name" value="MRG"/>
    <property type="match status" value="1"/>
</dbReference>
<evidence type="ECO:0000256" key="3">
    <source>
        <dbReference type="ARBA" id="ARBA00018505"/>
    </source>
</evidence>
<evidence type="ECO:0000256" key="8">
    <source>
        <dbReference type="SAM" id="MobiDB-lite"/>
    </source>
</evidence>
<dbReference type="SUPFAM" id="SSF54160">
    <property type="entry name" value="Chromo domain-like"/>
    <property type="match status" value="1"/>
</dbReference>
<dbReference type="InterPro" id="IPR000953">
    <property type="entry name" value="Chromo/chromo_shadow_dom"/>
</dbReference>
<accession>M5EBL7</accession>
<dbReference type="InterPro" id="IPR026541">
    <property type="entry name" value="MRG_dom"/>
</dbReference>
<dbReference type="PANTHER" id="PTHR10880:SF15">
    <property type="entry name" value="MSL COMPLEX SUBUNIT 3"/>
    <property type="match status" value="1"/>
</dbReference>
<sequence>MQYHQDEKVLCFHGPLIYQAKILLAENWKETDNQNGATGPHYLVHYQGWKKTWDEWVPEMRLLKLNDENLARQKALVDAYKAEAAAAAAVAAAHEHGARGKADARRAPASSASSASSSRGSKRSRDTSEGEEKRPDLRLHVPDPLKAVLVDDWENVTRKEQLVPLPRKPNVKQILQEYAEHYKATAQERTAARTHTSSILDEVLAGLKLYFDKSLAQNLLYRFERRQYVELRKRLGPKMGDGDVETEIAAAKPTGRRSRGGTAHPTPSESPSAAELEASEVYGAEHLLRLFVNLPGIVAHTSMDPESVSILREHLNEFLAFLAKEQSRLFVREYEEPSPAYHRLNST</sequence>
<comment type="subcellular location">
    <subcellularLocation>
        <location evidence="1">Nucleus</location>
    </subcellularLocation>
</comment>
<keyword evidence="7" id="KW-0539">Nucleus</keyword>
<evidence type="ECO:0000256" key="6">
    <source>
        <dbReference type="ARBA" id="ARBA00023163"/>
    </source>
</evidence>
<evidence type="ECO:0000313" key="9">
    <source>
        <dbReference type="EMBL" id="SHO76823.1"/>
    </source>
</evidence>
<keyword evidence="5" id="KW-0805">Transcription regulation</keyword>
<dbReference type="GO" id="GO:0032221">
    <property type="term" value="C:Rpd3S complex"/>
    <property type="evidence" value="ECO:0007669"/>
    <property type="project" value="TreeGrafter"/>
</dbReference>
<dbReference type="GO" id="GO:0006355">
    <property type="term" value="P:regulation of DNA-templated transcription"/>
    <property type="evidence" value="ECO:0007669"/>
    <property type="project" value="InterPro"/>
</dbReference>
<dbReference type="AlphaFoldDB" id="M5EBL7"/>
<feature type="region of interest" description="Disordered" evidence="8">
    <location>
        <begin position="97"/>
        <end position="138"/>
    </location>
</feature>
<feature type="region of interest" description="Disordered" evidence="8">
    <location>
        <begin position="248"/>
        <end position="275"/>
    </location>
</feature>
<dbReference type="STRING" id="1230383.M5EBL7"/>
<dbReference type="EMBL" id="LT671822">
    <property type="protein sequence ID" value="SHO76823.1"/>
    <property type="molecule type" value="Genomic_DNA"/>
</dbReference>
<dbReference type="GO" id="GO:0035267">
    <property type="term" value="C:NuA4 histone acetyltransferase complex"/>
    <property type="evidence" value="ECO:0007669"/>
    <property type="project" value="TreeGrafter"/>
</dbReference>
<organism evidence="9 10">
    <name type="scientific">Malassezia sympodialis (strain ATCC 42132)</name>
    <name type="common">Atopic eczema-associated yeast</name>
    <dbReference type="NCBI Taxonomy" id="1230383"/>
    <lineage>
        <taxon>Eukaryota</taxon>
        <taxon>Fungi</taxon>
        <taxon>Dikarya</taxon>
        <taxon>Basidiomycota</taxon>
        <taxon>Ustilaginomycotina</taxon>
        <taxon>Malasseziomycetes</taxon>
        <taxon>Malasseziales</taxon>
        <taxon>Malasseziaceae</taxon>
        <taxon>Malassezia</taxon>
    </lineage>
</organism>
<dbReference type="PROSITE" id="PS51640">
    <property type="entry name" value="MRG"/>
    <property type="match status" value="1"/>
</dbReference>
<keyword evidence="4" id="KW-0156">Chromatin regulator</keyword>
<comment type="similarity">
    <text evidence="2">Belongs to the MRG family.</text>
</comment>
<keyword evidence="6" id="KW-0804">Transcription</keyword>
<evidence type="ECO:0000256" key="4">
    <source>
        <dbReference type="ARBA" id="ARBA00022853"/>
    </source>
</evidence>
<dbReference type="OMA" id="GLQTYFD"/>
<dbReference type="HOGENOM" id="CLU_039566_1_1_1"/>
<evidence type="ECO:0000313" key="10">
    <source>
        <dbReference type="Proteomes" id="UP000186303"/>
    </source>
</evidence>
<gene>
    <name evidence="9" type="ORF">MSYG_1162</name>
</gene>
<name>M5EBL7_MALS4</name>
<dbReference type="InterPro" id="IPR016197">
    <property type="entry name" value="Chromo-like_dom_sf"/>
</dbReference>
<feature type="compositionally biased region" description="Low complexity" evidence="8">
    <location>
        <begin position="263"/>
        <end position="275"/>
    </location>
</feature>
<dbReference type="InterPro" id="IPR038217">
    <property type="entry name" value="MRG_C_sf"/>
</dbReference>
<dbReference type="RefSeq" id="XP_018740930.1">
    <property type="nucleotide sequence ID" value="XM_018884252.1"/>
</dbReference>
<evidence type="ECO:0000256" key="2">
    <source>
        <dbReference type="ARBA" id="ARBA00009093"/>
    </source>
</evidence>
<dbReference type="Gene3D" id="1.10.274.30">
    <property type="entry name" value="MRG domain"/>
    <property type="match status" value="1"/>
</dbReference>